<accession>A0A395NK93</accession>
<dbReference type="STRING" id="490622.A0A395NK93"/>
<organism evidence="2 3">
    <name type="scientific">Trichoderma arundinaceum</name>
    <dbReference type="NCBI Taxonomy" id="490622"/>
    <lineage>
        <taxon>Eukaryota</taxon>
        <taxon>Fungi</taxon>
        <taxon>Dikarya</taxon>
        <taxon>Ascomycota</taxon>
        <taxon>Pezizomycotina</taxon>
        <taxon>Sordariomycetes</taxon>
        <taxon>Hypocreomycetidae</taxon>
        <taxon>Hypocreales</taxon>
        <taxon>Hypocreaceae</taxon>
        <taxon>Trichoderma</taxon>
    </lineage>
</organism>
<protein>
    <submittedName>
        <fullName evidence="2">Linalool dehydratase-isomerase</fullName>
    </submittedName>
</protein>
<dbReference type="Pfam" id="PF18566">
    <property type="entry name" value="Ldi"/>
    <property type="match status" value="1"/>
</dbReference>
<dbReference type="Proteomes" id="UP000266272">
    <property type="component" value="Unassembled WGS sequence"/>
</dbReference>
<proteinExistence type="predicted"/>
<dbReference type="OrthoDB" id="9979195at2759"/>
<reference evidence="2 3" key="1">
    <citation type="journal article" date="2018" name="PLoS Pathog.">
        <title>Evolution of structural diversity of trichothecenes, a family of toxins produced by plant pathogenic and entomopathogenic fungi.</title>
        <authorList>
            <person name="Proctor R.H."/>
            <person name="McCormick S.P."/>
            <person name="Kim H.S."/>
            <person name="Cardoza R.E."/>
            <person name="Stanley A.M."/>
            <person name="Lindo L."/>
            <person name="Kelly A."/>
            <person name="Brown D.W."/>
            <person name="Lee T."/>
            <person name="Vaughan M.M."/>
            <person name="Alexander N.J."/>
            <person name="Busman M."/>
            <person name="Gutierrez S."/>
        </authorList>
    </citation>
    <scope>NUCLEOTIDE SEQUENCE [LARGE SCALE GENOMIC DNA]</scope>
    <source>
        <strain evidence="2 3">IBT 40837</strain>
    </source>
</reference>
<keyword evidence="2" id="KW-0413">Isomerase</keyword>
<feature type="domain" description="Linalool dehydratase/isomerase" evidence="1">
    <location>
        <begin position="58"/>
        <end position="401"/>
    </location>
</feature>
<dbReference type="EMBL" id="PXOA01000339">
    <property type="protein sequence ID" value="RFU76532.1"/>
    <property type="molecule type" value="Genomic_DNA"/>
</dbReference>
<gene>
    <name evidence="2" type="ORF">TARUN_5696</name>
</gene>
<dbReference type="GO" id="GO:0016853">
    <property type="term" value="F:isomerase activity"/>
    <property type="evidence" value="ECO:0007669"/>
    <property type="project" value="UniProtKB-KW"/>
</dbReference>
<sequence>MGSSPSPGLSLNLSKYDKLDAAQIGHLRHFHNLASQLDGAWNHMGGQEPMQEFLDAYRYQLATMAYAVGVTQFHRMPALRSALKTLMRRLIHKMLRPEVWTYWFNASLAGNKTDPDRTELRKPWADPVVRENIMYSGHLLLMTSLYGMLFDDDEFEKPDSLTFTWAPVFFGLGPETFRYDNRSLQAAILLEMERNGWVGVCCEPNVVFVVCNQFPLVALKYNDARDGTDVSSEILEKYKAAWDKKGMVAPNGLYVDWYFVRQDKTMMPKCLGWTAWANAFMNTWNSEKVKASYDQQSYGYITSIDGEVQLHDERIAAEYRKLVETENADKNDAAVLARARANAAALPPSKFPFTRPVFGYVAQWLSEMGKKEELDGLLRFADKNLKPTWENGGLYYPRNDNRMNEAGEWRYIGPYDGNAAIGYGRLNVADGQKKMWDNPRKRGHNASQPWIDGIELDQGIDCLRGIWDSEEGALVLTMKTWDGRRVDATPVASNLPAGSWDIYVNRELAQRATVTKGGSLSVNVAVGGEEVNVVFKRAE</sequence>
<comment type="caution">
    <text evidence="2">The sequence shown here is derived from an EMBL/GenBank/DDBJ whole genome shotgun (WGS) entry which is preliminary data.</text>
</comment>
<keyword evidence="3" id="KW-1185">Reference proteome</keyword>
<name>A0A395NK93_TRIAR</name>
<dbReference type="InterPro" id="IPR041411">
    <property type="entry name" value="Ldi"/>
</dbReference>
<evidence type="ECO:0000259" key="1">
    <source>
        <dbReference type="Pfam" id="PF18566"/>
    </source>
</evidence>
<dbReference type="AlphaFoldDB" id="A0A395NK93"/>
<evidence type="ECO:0000313" key="3">
    <source>
        <dbReference type="Proteomes" id="UP000266272"/>
    </source>
</evidence>
<evidence type="ECO:0000313" key="2">
    <source>
        <dbReference type="EMBL" id="RFU76532.1"/>
    </source>
</evidence>